<gene>
    <name evidence="3" type="ORF">DM484_15285</name>
</gene>
<keyword evidence="2" id="KW-0472">Membrane</keyword>
<proteinExistence type="predicted"/>
<feature type="transmembrane region" description="Helical" evidence="2">
    <location>
        <begin position="12"/>
        <end position="30"/>
    </location>
</feature>
<keyword evidence="2" id="KW-0812">Transmembrane</keyword>
<accession>A0A2W4QYN7</accession>
<feature type="compositionally biased region" description="Polar residues" evidence="1">
    <location>
        <begin position="36"/>
        <end position="49"/>
    </location>
</feature>
<evidence type="ECO:0000256" key="2">
    <source>
        <dbReference type="SAM" id="Phobius"/>
    </source>
</evidence>
<evidence type="ECO:0000313" key="4">
    <source>
        <dbReference type="Proteomes" id="UP000249396"/>
    </source>
</evidence>
<name>A0A2W4QYN7_9GAMM</name>
<keyword evidence="2" id="KW-1133">Transmembrane helix</keyword>
<evidence type="ECO:0000256" key="1">
    <source>
        <dbReference type="SAM" id="MobiDB-lite"/>
    </source>
</evidence>
<dbReference type="EMBL" id="QJPH01000344">
    <property type="protein sequence ID" value="PZN77115.1"/>
    <property type="molecule type" value="Genomic_DNA"/>
</dbReference>
<sequence>MNTWIDNLNNPLVLVGFVVFILAGVISLFIRKAKPSQNQEVKGNKNTAIQAGRDVKIKK</sequence>
<comment type="caution">
    <text evidence="3">The sequence shown here is derived from an EMBL/GenBank/DDBJ whole genome shotgun (WGS) entry which is preliminary data.</text>
</comment>
<dbReference type="Proteomes" id="UP000249396">
    <property type="component" value="Unassembled WGS sequence"/>
</dbReference>
<protein>
    <submittedName>
        <fullName evidence="3">Uncharacterized protein</fullName>
    </submittedName>
</protein>
<feature type="region of interest" description="Disordered" evidence="1">
    <location>
        <begin position="36"/>
        <end position="59"/>
    </location>
</feature>
<reference evidence="3 4" key="1">
    <citation type="journal article" date="2018" name="Aquat. Microb. Ecol.">
        <title>Gammaproteobacterial methanotrophs dominate.</title>
        <authorList>
            <person name="Rissanen A.J."/>
            <person name="Saarenheimo J."/>
            <person name="Tiirola M."/>
            <person name="Peura S."/>
            <person name="Aalto S.L."/>
            <person name="Karvinen A."/>
            <person name="Nykanen H."/>
        </authorList>
    </citation>
    <scope>NUCLEOTIDE SEQUENCE [LARGE SCALE GENOMIC DNA]</scope>
    <source>
        <strain evidence="3">AMbin10</strain>
    </source>
</reference>
<evidence type="ECO:0000313" key="3">
    <source>
        <dbReference type="EMBL" id="PZN77115.1"/>
    </source>
</evidence>
<organism evidence="3 4">
    <name type="scientific">Candidatus Methylumidiphilus alinenensis</name>
    <dbReference type="NCBI Taxonomy" id="2202197"/>
    <lineage>
        <taxon>Bacteria</taxon>
        <taxon>Pseudomonadati</taxon>
        <taxon>Pseudomonadota</taxon>
        <taxon>Gammaproteobacteria</taxon>
        <taxon>Methylococcales</taxon>
        <taxon>Candidatus Methylumidiphilus</taxon>
    </lineage>
</organism>
<dbReference type="AlphaFoldDB" id="A0A2W4QYN7"/>